<gene>
    <name evidence="2" type="ORF">KQX54_018306</name>
</gene>
<feature type="compositionally biased region" description="Basic and acidic residues" evidence="1">
    <location>
        <begin position="1"/>
        <end position="13"/>
    </location>
</feature>
<dbReference type="AlphaFoldDB" id="A0AAV7J8L3"/>
<feature type="compositionally biased region" description="Polar residues" evidence="1">
    <location>
        <begin position="20"/>
        <end position="33"/>
    </location>
</feature>
<evidence type="ECO:0000256" key="1">
    <source>
        <dbReference type="SAM" id="MobiDB-lite"/>
    </source>
</evidence>
<reference evidence="2 3" key="1">
    <citation type="journal article" date="2021" name="J. Hered.">
        <title>A chromosome-level genome assembly of the parasitoid wasp, Cotesia glomerata (Hymenoptera: Braconidae).</title>
        <authorList>
            <person name="Pinto B.J."/>
            <person name="Weis J.J."/>
            <person name="Gamble T."/>
            <person name="Ode P.J."/>
            <person name="Paul R."/>
            <person name="Zaspel J.M."/>
        </authorList>
    </citation>
    <scope>NUCLEOTIDE SEQUENCE [LARGE SCALE GENOMIC DNA]</scope>
    <source>
        <strain evidence="2">CgM1</strain>
    </source>
</reference>
<accession>A0AAV7J8L3</accession>
<organism evidence="2 3">
    <name type="scientific">Cotesia glomerata</name>
    <name type="common">Lepidopteran parasitic wasp</name>
    <name type="synonym">Apanteles glomeratus</name>
    <dbReference type="NCBI Taxonomy" id="32391"/>
    <lineage>
        <taxon>Eukaryota</taxon>
        <taxon>Metazoa</taxon>
        <taxon>Ecdysozoa</taxon>
        <taxon>Arthropoda</taxon>
        <taxon>Hexapoda</taxon>
        <taxon>Insecta</taxon>
        <taxon>Pterygota</taxon>
        <taxon>Neoptera</taxon>
        <taxon>Endopterygota</taxon>
        <taxon>Hymenoptera</taxon>
        <taxon>Apocrita</taxon>
        <taxon>Ichneumonoidea</taxon>
        <taxon>Braconidae</taxon>
        <taxon>Microgastrinae</taxon>
        <taxon>Cotesia</taxon>
    </lineage>
</organism>
<evidence type="ECO:0000313" key="3">
    <source>
        <dbReference type="Proteomes" id="UP000826195"/>
    </source>
</evidence>
<sequence length="92" mass="10595">MEDKKFNNADQRPHLVVVQKPSSTSGTKDNYLSSRKELERKKRNRFNLGWIKEEKQAGRLVGESLGGINVEKARPMAHLKRYCRQSRLNALG</sequence>
<keyword evidence="3" id="KW-1185">Reference proteome</keyword>
<comment type="caution">
    <text evidence="2">The sequence shown here is derived from an EMBL/GenBank/DDBJ whole genome shotgun (WGS) entry which is preliminary data.</text>
</comment>
<protein>
    <submittedName>
        <fullName evidence="2">Uncharacterized protein</fullName>
    </submittedName>
</protein>
<name>A0AAV7J8L3_COTGL</name>
<dbReference type="Proteomes" id="UP000826195">
    <property type="component" value="Unassembled WGS sequence"/>
</dbReference>
<dbReference type="EMBL" id="JAHXZJ010000001">
    <property type="protein sequence ID" value="KAH0568108.1"/>
    <property type="molecule type" value="Genomic_DNA"/>
</dbReference>
<evidence type="ECO:0000313" key="2">
    <source>
        <dbReference type="EMBL" id="KAH0568108.1"/>
    </source>
</evidence>
<feature type="region of interest" description="Disordered" evidence="1">
    <location>
        <begin position="1"/>
        <end position="36"/>
    </location>
</feature>
<proteinExistence type="predicted"/>